<evidence type="ECO:0000313" key="10">
    <source>
        <dbReference type="Proteomes" id="UP001262410"/>
    </source>
</evidence>
<proteinExistence type="predicted"/>
<evidence type="ECO:0000256" key="4">
    <source>
        <dbReference type="ARBA" id="ARBA00022656"/>
    </source>
</evidence>
<gene>
    <name evidence="9" type="ORF">E9232_002815</name>
</gene>
<dbReference type="InterPro" id="IPR003995">
    <property type="entry name" value="RTX_toxin_determinant-A"/>
</dbReference>
<dbReference type="Gene3D" id="2.120.10.30">
    <property type="entry name" value="TolB, C-terminal domain"/>
    <property type="match status" value="1"/>
</dbReference>
<evidence type="ECO:0000313" key="9">
    <source>
        <dbReference type="EMBL" id="MDR6290294.1"/>
    </source>
</evidence>
<dbReference type="InterPro" id="IPR050557">
    <property type="entry name" value="RTX_toxin/Mannuronan_C5-epim"/>
</dbReference>
<dbReference type="PROSITE" id="PS00330">
    <property type="entry name" value="HEMOLYSIN_CALCIUM"/>
    <property type="match status" value="3"/>
</dbReference>
<evidence type="ECO:0000256" key="7">
    <source>
        <dbReference type="ARBA" id="ARBA00023136"/>
    </source>
</evidence>
<dbReference type="InterPro" id="IPR018511">
    <property type="entry name" value="Hemolysin-typ_Ca-bd_CS"/>
</dbReference>
<dbReference type="InterPro" id="IPR001343">
    <property type="entry name" value="Hemolysn_Ca-bd"/>
</dbReference>
<dbReference type="Proteomes" id="UP001262410">
    <property type="component" value="Unassembled WGS sequence"/>
</dbReference>
<keyword evidence="3" id="KW-0964">Secreted</keyword>
<comment type="subcellular location">
    <subcellularLocation>
        <location evidence="1">Membrane</location>
    </subcellularLocation>
    <subcellularLocation>
        <location evidence="2">Secreted</location>
    </subcellularLocation>
</comment>
<protein>
    <submittedName>
        <fullName evidence="9">Ca2+-binding RTX toxin-like protein</fullName>
    </submittedName>
</protein>
<dbReference type="PRINTS" id="PR00313">
    <property type="entry name" value="CABNDNGRPT"/>
</dbReference>
<dbReference type="Gene3D" id="2.150.10.10">
    <property type="entry name" value="Serralysin-like metalloprotease, C-terminal"/>
    <property type="match status" value="5"/>
</dbReference>
<dbReference type="RefSeq" id="WP_309794764.1">
    <property type="nucleotide sequence ID" value="NZ_JAVDPW010000004.1"/>
</dbReference>
<dbReference type="PRINTS" id="PR01488">
    <property type="entry name" value="RTXTOXINA"/>
</dbReference>
<keyword evidence="4" id="KW-0800">Toxin</keyword>
<comment type="caution">
    <text evidence="9">The sequence shown here is derived from an EMBL/GenBank/DDBJ whole genome shotgun (WGS) entry which is preliminary data.</text>
</comment>
<evidence type="ECO:0000256" key="3">
    <source>
        <dbReference type="ARBA" id="ARBA00022525"/>
    </source>
</evidence>
<keyword evidence="7" id="KW-0472">Membrane</keyword>
<keyword evidence="10" id="KW-1185">Reference proteome</keyword>
<sequence>MTRISVGTGNIEGNQRAQGASVSGDGRYVTFDSYASNMVAGDGNGLQDVFLRDTLTGTTTRISVDAGGGDANSQALFSRISDDGRYIIFHSTASDIVAGDTNSASDVFLRDVQTGTTLLVSVPAGGGLGDSHSGNADLSADARYVVFNSSATNMVADDTNAVNDIFIRDLQTGTTTRVSVGDDEAQGNNQSLNGRVSDDGQRVAFVSSANNLVAGDTNSKDDIFVRDLAAGTTERVSVATDGTQANDYSDNAAISGNGRYVVFESAATNLVTGDTNAVRDIFLRDLQADTTVRVSVSGTGAEADAASNGAEISSDGRYVVFSSQASNLVAGDIAGKYDVFVKDMVTGTVTRLSVAPDGTESNGDSFEARISSDGSTVVFRSSATNLDVGPDTNNANDEFRVSLFATPRADQLIGSDGNDTIDGLAGDDIIAGGLGNDTLIGGDGADRLFGGDGNDTLNGMAGDDTLRGGAGGDTLDGGDGSDIANYQGSAAAVQVSLLAGETSGGDAAGDTLINIENLYGSSFDDRLGGDNGRNIIGGGAGNDTLIGFDGDDVMAGEDGNDNINGGDGNNRLTGGAGADTINGGKDIDSIDAGSDNDIVFGNNGNDVLYGGAGDDQLDGGGENDVLEGAAGADALNGDDGIDIASYASSAAGVTVNLATGVASGGDAQGDTLHLIENLVGSAVADTLTGDANANALVGGAGDDVLAGGGGADALKGGAGIDTANYAGSAAGVTVNLATGATSGGDAQGDTFSSIEQVLGSALGDALTGDANANTLWGGAGDDVLTGGGAADLLKGGGGNDTFAYVSVTDSTVAGAGRDTITDFSTGDRIDLSAIDADGKPANGNSSFTFAAGGLTGQAGEVAVVALANGYQGVYLDINGDKSPDSIIVVLSDHALAAADFVL</sequence>
<dbReference type="PANTHER" id="PTHR38340">
    <property type="entry name" value="S-LAYER PROTEIN"/>
    <property type="match status" value="1"/>
</dbReference>
<evidence type="ECO:0000256" key="5">
    <source>
        <dbReference type="ARBA" id="ARBA00022737"/>
    </source>
</evidence>
<dbReference type="Pfam" id="PF07676">
    <property type="entry name" value="PD40"/>
    <property type="match status" value="1"/>
</dbReference>
<evidence type="ECO:0000256" key="1">
    <source>
        <dbReference type="ARBA" id="ARBA00004370"/>
    </source>
</evidence>
<dbReference type="SUPFAM" id="SSF82171">
    <property type="entry name" value="DPP6 N-terminal domain-like"/>
    <property type="match status" value="1"/>
</dbReference>
<dbReference type="PANTHER" id="PTHR38340:SF1">
    <property type="entry name" value="S-LAYER PROTEIN"/>
    <property type="match status" value="1"/>
</dbReference>
<dbReference type="Pfam" id="PF00353">
    <property type="entry name" value="HemolysinCabind"/>
    <property type="match status" value="7"/>
</dbReference>
<dbReference type="InterPro" id="IPR011049">
    <property type="entry name" value="Serralysin-like_metalloprot_C"/>
</dbReference>
<dbReference type="InterPro" id="IPR011042">
    <property type="entry name" value="6-blade_b-propeller_TolB-like"/>
</dbReference>
<dbReference type="EMBL" id="JAVDPW010000004">
    <property type="protein sequence ID" value="MDR6290294.1"/>
    <property type="molecule type" value="Genomic_DNA"/>
</dbReference>
<name>A0ABU1JQJ2_9PROT</name>
<evidence type="ECO:0000256" key="6">
    <source>
        <dbReference type="ARBA" id="ARBA00023026"/>
    </source>
</evidence>
<accession>A0ABU1JQJ2</accession>
<evidence type="ECO:0000256" key="8">
    <source>
        <dbReference type="SAM" id="MobiDB-lite"/>
    </source>
</evidence>
<keyword evidence="6" id="KW-0843">Virulence</keyword>
<dbReference type="SUPFAM" id="SSF51120">
    <property type="entry name" value="beta-Roll"/>
    <property type="match status" value="4"/>
</dbReference>
<feature type="compositionally biased region" description="Polar residues" evidence="8">
    <location>
        <begin position="1"/>
        <end position="21"/>
    </location>
</feature>
<reference evidence="9 10" key="1">
    <citation type="submission" date="2023-07" db="EMBL/GenBank/DDBJ databases">
        <title>Sorghum-associated microbial communities from plants grown in Nebraska, USA.</title>
        <authorList>
            <person name="Schachtman D."/>
        </authorList>
    </citation>
    <scope>NUCLEOTIDE SEQUENCE [LARGE SCALE GENOMIC DNA]</scope>
    <source>
        <strain evidence="9 10">584</strain>
    </source>
</reference>
<dbReference type="InterPro" id="IPR011659">
    <property type="entry name" value="WD40"/>
</dbReference>
<evidence type="ECO:0000256" key="2">
    <source>
        <dbReference type="ARBA" id="ARBA00004613"/>
    </source>
</evidence>
<organism evidence="9 10">
    <name type="scientific">Inquilinus ginsengisoli</name>
    <dbReference type="NCBI Taxonomy" id="363840"/>
    <lineage>
        <taxon>Bacteria</taxon>
        <taxon>Pseudomonadati</taxon>
        <taxon>Pseudomonadota</taxon>
        <taxon>Alphaproteobacteria</taxon>
        <taxon>Rhodospirillales</taxon>
        <taxon>Rhodospirillaceae</taxon>
        <taxon>Inquilinus</taxon>
    </lineage>
</organism>
<keyword evidence="5" id="KW-0677">Repeat</keyword>
<feature type="region of interest" description="Disordered" evidence="8">
    <location>
        <begin position="1"/>
        <end position="22"/>
    </location>
</feature>